<reference evidence="2 3" key="1">
    <citation type="submission" date="2019-07" db="EMBL/GenBank/DDBJ databases">
        <title>Genomic Encyclopedia of Archaeal and Bacterial Type Strains, Phase II (KMG-II): from individual species to whole genera.</title>
        <authorList>
            <person name="Goeker M."/>
        </authorList>
    </citation>
    <scope>NUCLEOTIDE SEQUENCE [LARGE SCALE GENOMIC DNA]</scope>
    <source>
        <strain evidence="2 3">ATCC BAA-1854</strain>
    </source>
</reference>
<dbReference type="Proteomes" id="UP000317010">
    <property type="component" value="Unassembled WGS sequence"/>
</dbReference>
<sequence length="363" mass="41786">MKIAATLFIMLFACFKLSASTCSDTSKTVSSKNKTDSLRAFTDFKANQTYQLARTENHVYSVRLLAFNNLPDSLKFTGNKKLFAMTDNTESLRALLILSHADSLKLKQADSLRIVEAVHVDSVKKNIKVMGIDELKQQLKANKYELLKGPLYTEISLRYLNYDTLSNKKQKSLYQNEAISYTMLALHQYSIYDDTLGLRLCFDNLTKVYFAQKKYTQAKWFILQSNNLSRLKNDVPNIIASLITLSAIKSDIEDYTLAMSDLNEALQLSITHHYPKIESEVLKNYAMLYNRVKNYPKEAMMLKKRDSLNESIRRDERAKLIASMNAQAFIQKRKLDSLQKKKVYTYNIRKSYKNSSAKKITSL</sequence>
<name>A0A562TXC4_9SPHI</name>
<accession>A0A562TXC4</accession>
<keyword evidence="1" id="KW-0732">Signal</keyword>
<dbReference type="AlphaFoldDB" id="A0A562TXC4"/>
<dbReference type="OrthoDB" id="789253at2"/>
<evidence type="ECO:0000313" key="3">
    <source>
        <dbReference type="Proteomes" id="UP000317010"/>
    </source>
</evidence>
<organism evidence="2 3">
    <name type="scientific">Mucilaginibacter frigoritolerans</name>
    <dbReference type="NCBI Taxonomy" id="652788"/>
    <lineage>
        <taxon>Bacteria</taxon>
        <taxon>Pseudomonadati</taxon>
        <taxon>Bacteroidota</taxon>
        <taxon>Sphingobacteriia</taxon>
        <taxon>Sphingobacteriales</taxon>
        <taxon>Sphingobacteriaceae</taxon>
        <taxon>Mucilaginibacter</taxon>
    </lineage>
</organism>
<dbReference type="EMBL" id="VLLI01000009">
    <property type="protein sequence ID" value="TWI98103.1"/>
    <property type="molecule type" value="Genomic_DNA"/>
</dbReference>
<dbReference type="SUPFAM" id="SSF48452">
    <property type="entry name" value="TPR-like"/>
    <property type="match status" value="1"/>
</dbReference>
<proteinExistence type="predicted"/>
<comment type="caution">
    <text evidence="2">The sequence shown here is derived from an EMBL/GenBank/DDBJ whole genome shotgun (WGS) entry which is preliminary data.</text>
</comment>
<dbReference type="Gene3D" id="1.25.40.10">
    <property type="entry name" value="Tetratricopeptide repeat domain"/>
    <property type="match status" value="1"/>
</dbReference>
<dbReference type="InterPro" id="IPR011990">
    <property type="entry name" value="TPR-like_helical_dom_sf"/>
</dbReference>
<keyword evidence="3" id="KW-1185">Reference proteome</keyword>
<protein>
    <recommendedName>
        <fullName evidence="4">Tetratricopeptide repeat protein</fullName>
    </recommendedName>
</protein>
<evidence type="ECO:0000313" key="2">
    <source>
        <dbReference type="EMBL" id="TWI98103.1"/>
    </source>
</evidence>
<dbReference type="RefSeq" id="WP_144914057.1">
    <property type="nucleotide sequence ID" value="NZ_VLLI01000009.1"/>
</dbReference>
<feature type="signal peptide" evidence="1">
    <location>
        <begin position="1"/>
        <end position="19"/>
    </location>
</feature>
<feature type="chain" id="PRO_5022199955" description="Tetratricopeptide repeat protein" evidence="1">
    <location>
        <begin position="20"/>
        <end position="363"/>
    </location>
</feature>
<evidence type="ECO:0008006" key="4">
    <source>
        <dbReference type="Google" id="ProtNLM"/>
    </source>
</evidence>
<gene>
    <name evidence="2" type="ORF">JN11_03182</name>
</gene>
<evidence type="ECO:0000256" key="1">
    <source>
        <dbReference type="SAM" id="SignalP"/>
    </source>
</evidence>